<dbReference type="Gene3D" id="3.30.450.180">
    <property type="match status" value="1"/>
</dbReference>
<accession>A0A3M2LX36</accession>
<dbReference type="Gene3D" id="1.10.260.40">
    <property type="entry name" value="lambda repressor-like DNA-binding domains"/>
    <property type="match status" value="1"/>
</dbReference>
<evidence type="ECO:0000313" key="3">
    <source>
        <dbReference type="Proteomes" id="UP000282674"/>
    </source>
</evidence>
<dbReference type="PANTHER" id="PTHR35010">
    <property type="entry name" value="BLL4672 PROTEIN-RELATED"/>
    <property type="match status" value="1"/>
</dbReference>
<dbReference type="Pfam" id="PF13560">
    <property type="entry name" value="HTH_31"/>
    <property type="match status" value="1"/>
</dbReference>
<gene>
    <name evidence="2" type="ORF">EBO15_26060</name>
</gene>
<dbReference type="EMBL" id="RFFG01000052">
    <property type="protein sequence ID" value="RMI40595.1"/>
    <property type="molecule type" value="Genomic_DNA"/>
</dbReference>
<dbReference type="OrthoDB" id="4336585at2"/>
<dbReference type="PANTHER" id="PTHR35010:SF2">
    <property type="entry name" value="BLL4672 PROTEIN"/>
    <property type="match status" value="1"/>
</dbReference>
<sequence length="285" mass="32129">MEKAELAQFLRIRRARISPEDVGLPSGARRRTPGLRREEVARLADMSVDYYVRLEQGRGPNPSRQILGALARALRLSDDERTHLFHLAGEPPAPPQGPPQDVPPGIVHLLERLDDTPVYVLDAAYNVLAWNAMAAALLADFSALPPRDRNPLRWFFLVEESERITEDDEYYQFARASAADLRAARGRYPNDPGVRGLVEELLEGSALFRRVWAEHDVEIRRSNKKTMVHPVVGPMELHCDVLVVPERDQKVILYTATPGTDSHEALKLLRVIGTQKLTTEPSRLQ</sequence>
<dbReference type="InterPro" id="IPR001387">
    <property type="entry name" value="Cro/C1-type_HTH"/>
</dbReference>
<dbReference type="Proteomes" id="UP000282674">
    <property type="component" value="Unassembled WGS sequence"/>
</dbReference>
<dbReference type="PROSITE" id="PS50943">
    <property type="entry name" value="HTH_CROC1"/>
    <property type="match status" value="1"/>
</dbReference>
<dbReference type="RefSeq" id="WP_122197075.1">
    <property type="nucleotide sequence ID" value="NZ_JBHSKC010000005.1"/>
</dbReference>
<dbReference type="CDD" id="cd00093">
    <property type="entry name" value="HTH_XRE"/>
    <property type="match status" value="1"/>
</dbReference>
<protein>
    <submittedName>
        <fullName evidence="2">XRE family transcriptional regulator</fullName>
    </submittedName>
</protein>
<keyword evidence="3" id="KW-1185">Reference proteome</keyword>
<name>A0A3M2LX36_9ACTN</name>
<feature type="domain" description="HTH cro/C1-type" evidence="1">
    <location>
        <begin position="34"/>
        <end position="81"/>
    </location>
</feature>
<dbReference type="GO" id="GO:0003677">
    <property type="term" value="F:DNA binding"/>
    <property type="evidence" value="ECO:0007669"/>
    <property type="project" value="InterPro"/>
</dbReference>
<evidence type="ECO:0000313" key="2">
    <source>
        <dbReference type="EMBL" id="RMI40595.1"/>
    </source>
</evidence>
<reference evidence="2 3" key="1">
    <citation type="submission" date="2018-10" db="EMBL/GenBank/DDBJ databases">
        <title>Isolation from soil.</title>
        <authorList>
            <person name="Hu J."/>
        </authorList>
    </citation>
    <scope>NUCLEOTIDE SEQUENCE [LARGE SCALE GENOMIC DNA]</scope>
    <source>
        <strain evidence="2 3">NEAU-Ht49</strain>
    </source>
</reference>
<dbReference type="AlphaFoldDB" id="A0A3M2LX36"/>
<comment type="caution">
    <text evidence="2">The sequence shown here is derived from an EMBL/GenBank/DDBJ whole genome shotgun (WGS) entry which is preliminary data.</text>
</comment>
<dbReference type="InterPro" id="IPR041413">
    <property type="entry name" value="MLTR_LBD"/>
</dbReference>
<organism evidence="2 3">
    <name type="scientific">Actinomadura harenae</name>
    <dbReference type="NCBI Taxonomy" id="2483351"/>
    <lineage>
        <taxon>Bacteria</taxon>
        <taxon>Bacillati</taxon>
        <taxon>Actinomycetota</taxon>
        <taxon>Actinomycetes</taxon>
        <taxon>Streptosporangiales</taxon>
        <taxon>Thermomonosporaceae</taxon>
        <taxon>Actinomadura</taxon>
    </lineage>
</organism>
<evidence type="ECO:0000259" key="1">
    <source>
        <dbReference type="PROSITE" id="PS50943"/>
    </source>
</evidence>
<proteinExistence type="predicted"/>
<dbReference type="Pfam" id="PF17765">
    <property type="entry name" value="MLTR_LBD"/>
    <property type="match status" value="1"/>
</dbReference>
<dbReference type="SUPFAM" id="SSF47413">
    <property type="entry name" value="lambda repressor-like DNA-binding domains"/>
    <property type="match status" value="1"/>
</dbReference>
<dbReference type="InterPro" id="IPR010982">
    <property type="entry name" value="Lambda_DNA-bd_dom_sf"/>
</dbReference>
<dbReference type="SMART" id="SM00530">
    <property type="entry name" value="HTH_XRE"/>
    <property type="match status" value="1"/>
</dbReference>